<dbReference type="SUPFAM" id="SSF50475">
    <property type="entry name" value="FMN-binding split barrel"/>
    <property type="match status" value="1"/>
</dbReference>
<evidence type="ECO:0000313" key="4">
    <source>
        <dbReference type="Proteomes" id="UP001143330"/>
    </source>
</evidence>
<feature type="domain" description="Flavin reductase like" evidence="2">
    <location>
        <begin position="29"/>
        <end position="176"/>
    </location>
</feature>
<dbReference type="RefSeq" id="WP_213360334.1">
    <property type="nucleotide sequence ID" value="NZ_BSFM01000017.1"/>
</dbReference>
<dbReference type="Proteomes" id="UP001143330">
    <property type="component" value="Unassembled WGS sequence"/>
</dbReference>
<evidence type="ECO:0000259" key="2">
    <source>
        <dbReference type="SMART" id="SM00903"/>
    </source>
</evidence>
<accession>A0A9W6NC25</accession>
<keyword evidence="1" id="KW-0560">Oxidoreductase</keyword>
<dbReference type="PANTHER" id="PTHR30466:SF1">
    <property type="entry name" value="FMN REDUCTASE (NADH) RUTF"/>
    <property type="match status" value="1"/>
</dbReference>
<reference evidence="3" key="2">
    <citation type="submission" date="2023-01" db="EMBL/GenBank/DDBJ databases">
        <authorList>
            <person name="Sun Q."/>
            <person name="Evtushenko L."/>
        </authorList>
    </citation>
    <scope>NUCLEOTIDE SEQUENCE</scope>
    <source>
        <strain evidence="3">VKM B-2789</strain>
    </source>
</reference>
<keyword evidence="4" id="KW-1185">Reference proteome</keyword>
<dbReference type="InterPro" id="IPR050268">
    <property type="entry name" value="NADH-dep_flavin_reductase"/>
</dbReference>
<dbReference type="EMBL" id="BSFM01000017">
    <property type="protein sequence ID" value="GLK86124.1"/>
    <property type="molecule type" value="Genomic_DNA"/>
</dbReference>
<sequence>MSAASSHAATIASAEAPTPVNRDLFRSGMSKLPAAVNIITSLGERGRCGFTASAVCSVTDSPPTLLVCVNRSNQSHEAITSSRVLCVNTLAGPHHEALSMTFAGGVKTMDERFAGAGWTTLVTGAPVLSEATVAFDCRVTQVATVGTHDVVFCEVLGLHQHDTCEGLVYFGRRFHHLT</sequence>
<dbReference type="PANTHER" id="PTHR30466">
    <property type="entry name" value="FLAVIN REDUCTASE"/>
    <property type="match status" value="1"/>
</dbReference>
<comment type="caution">
    <text evidence="3">The sequence shown here is derived from an EMBL/GenBank/DDBJ whole genome shotgun (WGS) entry which is preliminary data.</text>
</comment>
<dbReference type="Gene3D" id="2.30.110.10">
    <property type="entry name" value="Electron Transport, Fmn-binding Protein, Chain A"/>
    <property type="match status" value="1"/>
</dbReference>
<gene>
    <name evidence="3" type="primary">rutF_3</name>
    <name evidence="3" type="ORF">GCM10017653_41940</name>
</gene>
<protein>
    <submittedName>
        <fullName evidence="3">FMN reductase (NADH) RutF</fullName>
    </submittedName>
</protein>
<proteinExistence type="predicted"/>
<evidence type="ECO:0000256" key="1">
    <source>
        <dbReference type="ARBA" id="ARBA00023002"/>
    </source>
</evidence>
<dbReference type="SMART" id="SM00903">
    <property type="entry name" value="Flavin_Reduct"/>
    <property type="match status" value="1"/>
</dbReference>
<dbReference type="GO" id="GO:0010181">
    <property type="term" value="F:FMN binding"/>
    <property type="evidence" value="ECO:0007669"/>
    <property type="project" value="InterPro"/>
</dbReference>
<evidence type="ECO:0000313" key="3">
    <source>
        <dbReference type="EMBL" id="GLK86124.1"/>
    </source>
</evidence>
<dbReference type="InterPro" id="IPR002563">
    <property type="entry name" value="Flavin_Rdtase-like_dom"/>
</dbReference>
<dbReference type="Pfam" id="PF01613">
    <property type="entry name" value="Flavin_Reduct"/>
    <property type="match status" value="1"/>
</dbReference>
<dbReference type="GO" id="GO:0042602">
    <property type="term" value="F:riboflavin reductase (NADPH) activity"/>
    <property type="evidence" value="ECO:0007669"/>
    <property type="project" value="TreeGrafter"/>
</dbReference>
<name>A0A9W6NC25_9HYPH</name>
<reference evidence="3" key="1">
    <citation type="journal article" date="2014" name="Int. J. Syst. Evol. Microbiol.">
        <title>Complete genome sequence of Corynebacterium casei LMG S-19264T (=DSM 44701T), isolated from a smear-ripened cheese.</title>
        <authorList>
            <consortium name="US DOE Joint Genome Institute (JGI-PGF)"/>
            <person name="Walter F."/>
            <person name="Albersmeier A."/>
            <person name="Kalinowski J."/>
            <person name="Ruckert C."/>
        </authorList>
    </citation>
    <scope>NUCLEOTIDE SEQUENCE</scope>
    <source>
        <strain evidence="3">VKM B-2789</strain>
    </source>
</reference>
<dbReference type="GO" id="GO:0006208">
    <property type="term" value="P:pyrimidine nucleobase catabolic process"/>
    <property type="evidence" value="ECO:0007669"/>
    <property type="project" value="TreeGrafter"/>
</dbReference>
<dbReference type="InterPro" id="IPR012349">
    <property type="entry name" value="Split_barrel_FMN-bd"/>
</dbReference>
<dbReference type="AlphaFoldDB" id="A0A9W6NC25"/>
<organism evidence="3 4">
    <name type="scientific">Ancylobacter defluvii</name>
    <dbReference type="NCBI Taxonomy" id="1282440"/>
    <lineage>
        <taxon>Bacteria</taxon>
        <taxon>Pseudomonadati</taxon>
        <taxon>Pseudomonadota</taxon>
        <taxon>Alphaproteobacteria</taxon>
        <taxon>Hyphomicrobiales</taxon>
        <taxon>Xanthobacteraceae</taxon>
        <taxon>Ancylobacter</taxon>
    </lineage>
</organism>